<dbReference type="Proteomes" id="UP000274922">
    <property type="component" value="Unassembled WGS sequence"/>
</dbReference>
<feature type="compositionally biased region" description="Low complexity" evidence="1">
    <location>
        <begin position="523"/>
        <end position="543"/>
    </location>
</feature>
<dbReference type="Proteomes" id="UP000268535">
    <property type="component" value="Unassembled WGS sequence"/>
</dbReference>
<dbReference type="EMBL" id="ML014452">
    <property type="protein sequence ID" value="RKO98399.1"/>
    <property type="molecule type" value="Genomic_DNA"/>
</dbReference>
<dbReference type="EMBL" id="ML009303">
    <property type="protein sequence ID" value="RKO97345.1"/>
    <property type="molecule type" value="Genomic_DNA"/>
</dbReference>
<protein>
    <submittedName>
        <fullName evidence="3">Uncharacterized protein</fullName>
    </submittedName>
</protein>
<feature type="compositionally biased region" description="Low complexity" evidence="1">
    <location>
        <begin position="372"/>
        <end position="382"/>
    </location>
</feature>
<evidence type="ECO:0000313" key="3">
    <source>
        <dbReference type="EMBL" id="RKO98399.1"/>
    </source>
</evidence>
<gene>
    <name evidence="2" type="ORF">CAUPRSCDRAFT_10977</name>
    <name evidence="3" type="ORF">CXG81DRAFT_28768</name>
</gene>
<sequence length="648" mass="66434">MANAATGSVRNPPGVAPDGAMAPVGGAVITTSDPLVSQYLASFPLTTRAQALKHTLQLGALIALADGRDTDIATLAQLVAELWPAAGASAQTPPDAANARGRSRSPQRRNPVALPPAGVPPAPLDVTTPIAAAAAASQGALWNGARSGASTVAYADTAPDMGGATDAWARALPAAATGDTQRPLSPSRQRRLQQNLAGQVPGWWGHHEAIPWPSGRSTRGTEAAAAARLWTIPQRVVDESTQTATWPDAHAPSHRAATTAGRRGRYATERGRPMSRADLFGPSSDNANDDDAGDRVAGLDGVAEDADEIDYEALERRGRQGLRDLGDRVAGIVGAAHAPWETPRAESRPLRGSSPRSALPRLFTEGRGPHGAPAADAAPSARNRSDGGSPTRRLGGLGPRARSTAFFIPLHDDDGAGTADGGADTGKSDRVPGDNAADRRAGSPSSRSSAHASSSSLAASTVQGAQSARRLRGSHVGRGRPLRAATVSQSAPSLRAAGLPPREAGRGPAGGPSGPVPPRRRAAVGSRSMSRAASSTTLRSNTTVRPLGPVPRRLQPSNPLSASTSTSASCTAFQSASPSPSAHASRTALPVKPPPRAPAKPTTPYPDLVARFLNGPVVPRLDLDVLEIDPHEVSPSLFASVAASRDVL</sequence>
<organism evidence="3 5">
    <name type="scientific">Caulochytrium protostelioides</name>
    <dbReference type="NCBI Taxonomy" id="1555241"/>
    <lineage>
        <taxon>Eukaryota</taxon>
        <taxon>Fungi</taxon>
        <taxon>Fungi incertae sedis</taxon>
        <taxon>Chytridiomycota</taxon>
        <taxon>Chytridiomycota incertae sedis</taxon>
        <taxon>Chytridiomycetes</taxon>
        <taxon>Caulochytriales</taxon>
        <taxon>Caulochytriaceae</taxon>
        <taxon>Caulochytrium</taxon>
    </lineage>
</organism>
<feature type="compositionally biased region" description="Low complexity" evidence="1">
    <location>
        <begin position="442"/>
        <end position="460"/>
    </location>
</feature>
<accession>A0A4P9WY31</accession>
<feature type="region of interest" description="Disordered" evidence="1">
    <location>
        <begin position="88"/>
        <end position="121"/>
    </location>
</feature>
<proteinExistence type="predicted"/>
<reference evidence="3" key="2">
    <citation type="submission" date="2018-04" db="EMBL/GenBank/DDBJ databases">
        <title>Leveraging single-cell genomics to expand the Fungal Tree of Life.</title>
        <authorList>
            <consortium name="DOE Joint Genome Institute"/>
            <person name="Ahrendt S.R."/>
            <person name="Quandt C.A."/>
            <person name="Ciobanu D."/>
            <person name="Clum A."/>
            <person name="Salamov A."/>
            <person name="Andreopoulos B."/>
            <person name="Cheng J.-F."/>
            <person name="Woyke T."/>
            <person name="Pelin A."/>
            <person name="Henrissat B."/>
            <person name="Benny G.L."/>
            <person name="Smith M.E."/>
            <person name="James T.Y."/>
            <person name="Grigoriev I.V."/>
        </authorList>
    </citation>
    <scope>NUCLEOTIDE SEQUENCE</scope>
    <source>
        <strain evidence="3">ATCC 52028</strain>
    </source>
</reference>
<evidence type="ECO:0000256" key="1">
    <source>
        <dbReference type="SAM" id="MobiDB-lite"/>
    </source>
</evidence>
<keyword evidence="5" id="KW-1185">Reference proteome</keyword>
<reference evidence="2" key="3">
    <citation type="submission" date="2018-08" db="EMBL/GenBank/DDBJ databases">
        <title>Leveraging single-cell genomics to expand the Fungal Tree of Life.</title>
        <authorList>
            <consortium name="DOE Joint Genome Institute"/>
            <person name="Ahrendt S.R."/>
            <person name="Quandt C.A."/>
            <person name="Ciobanu D."/>
            <person name="Clum A."/>
            <person name="Salamov A."/>
            <person name="Andreopoulos B."/>
            <person name="Cheng J.-F."/>
            <person name="Woyke T."/>
            <person name="Pelin A."/>
            <person name="Henrissat B."/>
            <person name="Reynolds N."/>
            <person name="Benny G.L."/>
            <person name="Smith M.E."/>
            <person name="James T.Y."/>
            <person name="Grigoriev I.V."/>
        </authorList>
    </citation>
    <scope>NUCLEOTIDE SEQUENCE</scope>
    <source>
        <strain evidence="2">ATCC 52028</strain>
    </source>
</reference>
<evidence type="ECO:0000313" key="2">
    <source>
        <dbReference type="EMBL" id="RKO97345.1"/>
    </source>
</evidence>
<dbReference type="AlphaFoldDB" id="A0A4P9WY31"/>
<evidence type="ECO:0000313" key="4">
    <source>
        <dbReference type="Proteomes" id="UP000268535"/>
    </source>
</evidence>
<evidence type="ECO:0000313" key="5">
    <source>
        <dbReference type="Proteomes" id="UP000274922"/>
    </source>
</evidence>
<feature type="region of interest" description="Disordered" evidence="1">
    <location>
        <begin position="340"/>
        <end position="604"/>
    </location>
</feature>
<feature type="region of interest" description="Disordered" evidence="1">
    <location>
        <begin position="246"/>
        <end position="301"/>
    </location>
</feature>
<feature type="compositionally biased region" description="Pro residues" evidence="1">
    <location>
        <begin position="591"/>
        <end position="604"/>
    </location>
</feature>
<feature type="compositionally biased region" description="Low complexity" evidence="1">
    <location>
        <begin position="561"/>
        <end position="590"/>
    </location>
</feature>
<reference evidence="4 5" key="1">
    <citation type="journal article" date="2018" name="Nat. Microbiol.">
        <title>Leveraging single-cell genomics to expand the fungal tree of life.</title>
        <authorList>
            <person name="Ahrendt S.R."/>
            <person name="Quandt C.A."/>
            <person name="Ciobanu D."/>
            <person name="Clum A."/>
            <person name="Salamov A."/>
            <person name="Andreopoulos B."/>
            <person name="Cheng J.F."/>
            <person name="Woyke T."/>
            <person name="Pelin A."/>
            <person name="Henrissat B."/>
            <person name="Reynolds N.K."/>
            <person name="Benny G.L."/>
            <person name="Smith M.E."/>
            <person name="James T.Y."/>
            <person name="Grigoriev I.V."/>
        </authorList>
    </citation>
    <scope>NUCLEOTIDE SEQUENCE [LARGE SCALE GENOMIC DNA]</scope>
    <source>
        <strain evidence="4 5">ATCC 52028</strain>
    </source>
</reference>
<feature type="compositionally biased region" description="Basic and acidic residues" evidence="1">
    <location>
        <begin position="426"/>
        <end position="441"/>
    </location>
</feature>
<name>A0A4P9WY31_9FUNG</name>
<feature type="compositionally biased region" description="Basic residues" evidence="1">
    <location>
        <begin position="469"/>
        <end position="481"/>
    </location>
</feature>